<dbReference type="Proteomes" id="UP000195667">
    <property type="component" value="Unassembled WGS sequence"/>
</dbReference>
<evidence type="ECO:0000256" key="1">
    <source>
        <dbReference type="SAM" id="SignalP"/>
    </source>
</evidence>
<evidence type="ECO:0008006" key="4">
    <source>
        <dbReference type="Google" id="ProtNLM"/>
    </source>
</evidence>
<feature type="signal peptide" evidence="1">
    <location>
        <begin position="1"/>
        <end position="26"/>
    </location>
</feature>
<reference evidence="3" key="1">
    <citation type="submission" date="2017-02" db="EMBL/GenBank/DDBJ databases">
        <authorList>
            <person name="Daims H."/>
        </authorList>
    </citation>
    <scope>NUCLEOTIDE SEQUENCE [LARGE SCALE GENOMIC DNA]</scope>
</reference>
<evidence type="ECO:0000313" key="2">
    <source>
        <dbReference type="EMBL" id="SJM94055.1"/>
    </source>
</evidence>
<protein>
    <recommendedName>
        <fullName evidence="4">Exosortase system-associated protein, TIGR04073 family</fullName>
    </recommendedName>
</protein>
<accession>A0A1R4HCT3</accession>
<dbReference type="InterPro" id="IPR023824">
    <property type="entry name" value="CHP04073_exosortase-affil"/>
</dbReference>
<keyword evidence="1" id="KW-0732">Signal</keyword>
<proteinExistence type="predicted"/>
<gene>
    <name evidence="2" type="ORF">CRENPOLYSF1_50097</name>
</gene>
<dbReference type="OrthoDB" id="8548499at2"/>
<sequence>MSKFYRFFVSLTCTSVLLTIAPIIQADYVQQQSQNEKLLKHELEVQKHFRQQQYQRQVEKKAISGITNIATGFLEVPKNMINLTNEEDSNIVYGVIGGGVKGILDTVGRMTAGTFDLLTAPLITKPIVYPQRVWDDFDKANTYEKIFRLDTSYKSARAPIAQTVAIVKPRLPVIENADQYSHEEENRRLNSIFENQMRK</sequence>
<evidence type="ECO:0000313" key="3">
    <source>
        <dbReference type="Proteomes" id="UP000195667"/>
    </source>
</evidence>
<keyword evidence="3" id="KW-1185">Reference proteome</keyword>
<name>A0A1R4HCT3_9GAMM</name>
<dbReference type="NCBIfam" id="TIGR04073">
    <property type="entry name" value="exo_TIGR04073"/>
    <property type="match status" value="1"/>
</dbReference>
<dbReference type="RefSeq" id="WP_087144125.1">
    <property type="nucleotide sequence ID" value="NZ_FUKI01000126.1"/>
</dbReference>
<feature type="chain" id="PRO_5012751754" description="Exosortase system-associated protein, TIGR04073 family" evidence="1">
    <location>
        <begin position="27"/>
        <end position="199"/>
    </location>
</feature>
<dbReference type="EMBL" id="FUKI01000126">
    <property type="protein sequence ID" value="SJM94055.1"/>
    <property type="molecule type" value="Genomic_DNA"/>
</dbReference>
<organism evidence="2 3">
    <name type="scientific">Crenothrix polyspora</name>
    <dbReference type="NCBI Taxonomy" id="360316"/>
    <lineage>
        <taxon>Bacteria</taxon>
        <taxon>Pseudomonadati</taxon>
        <taxon>Pseudomonadota</taxon>
        <taxon>Gammaproteobacteria</taxon>
        <taxon>Methylococcales</taxon>
        <taxon>Crenotrichaceae</taxon>
        <taxon>Crenothrix</taxon>
    </lineage>
</organism>
<dbReference type="AlphaFoldDB" id="A0A1R4HCT3"/>